<dbReference type="AlphaFoldDB" id="A0A2H3J749"/>
<accession>A0A2H3J749</accession>
<evidence type="ECO:0008006" key="5">
    <source>
        <dbReference type="Google" id="ProtNLM"/>
    </source>
</evidence>
<dbReference type="GO" id="GO:0005634">
    <property type="term" value="C:nucleus"/>
    <property type="evidence" value="ECO:0007669"/>
    <property type="project" value="UniProtKB-SubCell"/>
</dbReference>
<dbReference type="Proteomes" id="UP000218811">
    <property type="component" value="Unassembled WGS sequence"/>
</dbReference>
<evidence type="ECO:0000313" key="3">
    <source>
        <dbReference type="EMBL" id="PCH38046.1"/>
    </source>
</evidence>
<sequence>RRQKCDEERAATSGACRTCRRLNIECLGWGAKRPDWMRDKEKVAAYRASLKDQFTRAGLVRGHPRSMYMRALPGNAASNPAAAVRVTRTSPTPTILNLPPHHKQAMDPHNSFKPQVHAQAYGAYSPASVSPMIPITPTPADERTQYEQPSFPAPAPVMTHEDLMIYYFEHVRKVQYVFAGNSLTNLLYSIVVTEPTGAVADTVGALASLHLSRSRVAQDLEPAAAAGEMPLTKQYYENARIQLVQDKQMHGQYTETDAVAAVQLVSFSLLSGAWRDWGDAEFEVACDWLAQTRIHEEQDPKTTLLSMTPVARFAVEATMWIDVLSSIAYMQPPRFLSLYRRLFEGSAGGLWANAQQDELRIDLLTGYPYEALLALAEVSALAHWKTTEQRAGGLSVRELMHRGDQIKKTLLAQCAAPRAHGDGSRTPLDPRLSVRMGSGFPDVPDAVSMEEARRLAREIFCETALLYLHTVLHGSYPDVPEVSGSVTNLVRLFSLLNPSKYDRALIFPLFLMGCMTDDEAVCNAVRQRLLRLDDKLGNILQVVQQLDEIWSHRIVSAQHGINEPVHWRESLSTHTVLL</sequence>
<dbReference type="OrthoDB" id="5419315at2759"/>
<reference evidence="3 4" key="1">
    <citation type="journal article" date="2012" name="Science">
        <title>The Paleozoic origin of enzymatic lignin decomposition reconstructed from 31 fungal genomes.</title>
        <authorList>
            <person name="Floudas D."/>
            <person name="Binder M."/>
            <person name="Riley R."/>
            <person name="Barry K."/>
            <person name="Blanchette R.A."/>
            <person name="Henrissat B."/>
            <person name="Martinez A.T."/>
            <person name="Otillar R."/>
            <person name="Spatafora J.W."/>
            <person name="Yadav J.S."/>
            <person name="Aerts A."/>
            <person name="Benoit I."/>
            <person name="Boyd A."/>
            <person name="Carlson A."/>
            <person name="Copeland A."/>
            <person name="Coutinho P.M."/>
            <person name="de Vries R.P."/>
            <person name="Ferreira P."/>
            <person name="Findley K."/>
            <person name="Foster B."/>
            <person name="Gaskell J."/>
            <person name="Glotzer D."/>
            <person name="Gorecki P."/>
            <person name="Heitman J."/>
            <person name="Hesse C."/>
            <person name="Hori C."/>
            <person name="Igarashi K."/>
            <person name="Jurgens J.A."/>
            <person name="Kallen N."/>
            <person name="Kersten P."/>
            <person name="Kohler A."/>
            <person name="Kuees U."/>
            <person name="Kumar T.K.A."/>
            <person name="Kuo A."/>
            <person name="LaButti K."/>
            <person name="Larrondo L.F."/>
            <person name="Lindquist E."/>
            <person name="Ling A."/>
            <person name="Lombard V."/>
            <person name="Lucas S."/>
            <person name="Lundell T."/>
            <person name="Martin R."/>
            <person name="McLaughlin D.J."/>
            <person name="Morgenstern I."/>
            <person name="Morin E."/>
            <person name="Murat C."/>
            <person name="Nagy L.G."/>
            <person name="Nolan M."/>
            <person name="Ohm R.A."/>
            <person name="Patyshakuliyeva A."/>
            <person name="Rokas A."/>
            <person name="Ruiz-Duenas F.J."/>
            <person name="Sabat G."/>
            <person name="Salamov A."/>
            <person name="Samejima M."/>
            <person name="Schmutz J."/>
            <person name="Slot J.C."/>
            <person name="St John F."/>
            <person name="Stenlid J."/>
            <person name="Sun H."/>
            <person name="Sun S."/>
            <person name="Syed K."/>
            <person name="Tsang A."/>
            <person name="Wiebenga A."/>
            <person name="Young D."/>
            <person name="Pisabarro A."/>
            <person name="Eastwood D.C."/>
            <person name="Martin F."/>
            <person name="Cullen D."/>
            <person name="Grigoriev I.V."/>
            <person name="Hibbett D.S."/>
        </authorList>
    </citation>
    <scope>NUCLEOTIDE SEQUENCE [LARGE SCALE GENOMIC DNA]</scope>
    <source>
        <strain evidence="3 4">MD-104</strain>
    </source>
</reference>
<evidence type="ECO:0000256" key="1">
    <source>
        <dbReference type="ARBA" id="ARBA00004123"/>
    </source>
</evidence>
<dbReference type="PANTHER" id="PTHR37534">
    <property type="entry name" value="TRANSCRIPTIONAL ACTIVATOR PROTEIN UGA3"/>
    <property type="match status" value="1"/>
</dbReference>
<keyword evidence="2" id="KW-0539">Nucleus</keyword>
<dbReference type="Pfam" id="PF11951">
    <property type="entry name" value="Fungal_trans_2"/>
    <property type="match status" value="1"/>
</dbReference>
<keyword evidence="4" id="KW-1185">Reference proteome</keyword>
<dbReference type="EMBL" id="KB467942">
    <property type="protein sequence ID" value="PCH38046.1"/>
    <property type="molecule type" value="Genomic_DNA"/>
</dbReference>
<evidence type="ECO:0000256" key="2">
    <source>
        <dbReference type="ARBA" id="ARBA00023242"/>
    </source>
</evidence>
<organism evidence="3 4">
    <name type="scientific">Wolfiporia cocos (strain MD-104)</name>
    <name type="common">Brown rot fungus</name>
    <dbReference type="NCBI Taxonomy" id="742152"/>
    <lineage>
        <taxon>Eukaryota</taxon>
        <taxon>Fungi</taxon>
        <taxon>Dikarya</taxon>
        <taxon>Basidiomycota</taxon>
        <taxon>Agaricomycotina</taxon>
        <taxon>Agaricomycetes</taxon>
        <taxon>Polyporales</taxon>
        <taxon>Phaeolaceae</taxon>
        <taxon>Wolfiporia</taxon>
    </lineage>
</organism>
<dbReference type="InterPro" id="IPR021858">
    <property type="entry name" value="Fun_TF"/>
</dbReference>
<evidence type="ECO:0000313" key="4">
    <source>
        <dbReference type="Proteomes" id="UP000218811"/>
    </source>
</evidence>
<protein>
    <recommendedName>
        <fullName evidence="5">Zn(2)-C6 fungal-type domain-containing protein</fullName>
    </recommendedName>
</protein>
<gene>
    <name evidence="3" type="ORF">WOLCODRAFT_64841</name>
</gene>
<dbReference type="OMA" id="RSQSGCY"/>
<proteinExistence type="predicted"/>
<dbReference type="PANTHER" id="PTHR37534:SF46">
    <property type="entry name" value="ZN(II)2CYS6 TRANSCRIPTION FACTOR (EUROFUNG)"/>
    <property type="match status" value="1"/>
</dbReference>
<name>A0A2H3J749_WOLCO</name>
<feature type="non-terminal residue" evidence="3">
    <location>
        <position position="1"/>
    </location>
</feature>
<dbReference type="STRING" id="742152.A0A2H3J749"/>
<comment type="subcellular location">
    <subcellularLocation>
        <location evidence="1">Nucleus</location>
    </subcellularLocation>
</comment>